<dbReference type="Proteomes" id="UP000190061">
    <property type="component" value="Unassembled WGS sequence"/>
</dbReference>
<name>A0A1T4R7K8_9GAMM</name>
<dbReference type="SMART" id="SM00342">
    <property type="entry name" value="HTH_ARAC"/>
    <property type="match status" value="1"/>
</dbReference>
<feature type="transmembrane region" description="Helical" evidence="4">
    <location>
        <begin position="178"/>
        <end position="199"/>
    </location>
</feature>
<dbReference type="GO" id="GO:0043565">
    <property type="term" value="F:sequence-specific DNA binding"/>
    <property type="evidence" value="ECO:0007669"/>
    <property type="project" value="InterPro"/>
</dbReference>
<feature type="transmembrane region" description="Helical" evidence="4">
    <location>
        <begin position="68"/>
        <end position="86"/>
    </location>
</feature>
<keyword evidence="3" id="KW-0804">Transcription</keyword>
<protein>
    <submittedName>
        <fullName evidence="6">Helix-turn-helix domain-containing protein</fullName>
    </submittedName>
</protein>
<evidence type="ECO:0000256" key="2">
    <source>
        <dbReference type="ARBA" id="ARBA00023125"/>
    </source>
</evidence>
<dbReference type="InterPro" id="IPR018060">
    <property type="entry name" value="HTH_AraC"/>
</dbReference>
<accession>A0A1T4R7K8</accession>
<keyword evidence="4" id="KW-1133">Transmembrane helix</keyword>
<organism evidence="6 7">
    <name type="scientific">Lysobacter spongiicola DSM 21749</name>
    <dbReference type="NCBI Taxonomy" id="1122188"/>
    <lineage>
        <taxon>Bacteria</taxon>
        <taxon>Pseudomonadati</taxon>
        <taxon>Pseudomonadota</taxon>
        <taxon>Gammaproteobacteria</taxon>
        <taxon>Lysobacterales</taxon>
        <taxon>Lysobacteraceae</taxon>
        <taxon>Novilysobacter</taxon>
    </lineage>
</organism>
<keyword evidence="4" id="KW-0812">Transmembrane</keyword>
<evidence type="ECO:0000259" key="5">
    <source>
        <dbReference type="PROSITE" id="PS01124"/>
    </source>
</evidence>
<evidence type="ECO:0000256" key="1">
    <source>
        <dbReference type="ARBA" id="ARBA00023015"/>
    </source>
</evidence>
<feature type="transmembrane region" description="Helical" evidence="4">
    <location>
        <begin position="31"/>
        <end position="48"/>
    </location>
</feature>
<feature type="transmembrane region" description="Helical" evidence="4">
    <location>
        <begin position="93"/>
        <end position="113"/>
    </location>
</feature>
<evidence type="ECO:0000256" key="4">
    <source>
        <dbReference type="SAM" id="Phobius"/>
    </source>
</evidence>
<proteinExistence type="predicted"/>
<dbReference type="STRING" id="1122188.SAMN02745674_02013"/>
<evidence type="ECO:0000313" key="6">
    <source>
        <dbReference type="EMBL" id="SKA11893.1"/>
    </source>
</evidence>
<evidence type="ECO:0000256" key="3">
    <source>
        <dbReference type="ARBA" id="ARBA00023163"/>
    </source>
</evidence>
<dbReference type="InterPro" id="IPR009057">
    <property type="entry name" value="Homeodomain-like_sf"/>
</dbReference>
<sequence>MDTVLLLGFMQGAITGLALLFYAGRKNGSHWLALGVLALSLTLLRLWTHAAGLEGHLLLRRLPLSFDLAIFPLFYLYVLNLTAAPAASTRRALAWLLPWAIFMGYSVLVYVAGIGEPSIARLDAVAARWHYGELKRLEDYLTIGINTVLAVLVWSRVRRHHARIANWIPERYADLLGLLKAVMALALVAAIINLASFAANHLLGLGARSVFSLSAQAFYVVLVYTAGIVGFRLKDLPRFPDAAAEPAPPARPARADLPTDEAFGRLQALMQESQLFAEPDLDLNMVAQRLGLTAAETSRLIREGAGKNFRTYVNEFRVEAVKRKLRDPGYRSVSVLAISLESGFNSESSFYRVFKADTGLSPTEFRQQP</sequence>
<dbReference type="OrthoDB" id="282744at2"/>
<gene>
    <name evidence="6" type="ORF">SAMN02745674_02013</name>
</gene>
<keyword evidence="4" id="KW-0472">Membrane</keyword>
<keyword evidence="7" id="KW-1185">Reference proteome</keyword>
<reference evidence="6 7" key="1">
    <citation type="submission" date="2017-02" db="EMBL/GenBank/DDBJ databases">
        <authorList>
            <person name="Peterson S.W."/>
        </authorList>
    </citation>
    <scope>NUCLEOTIDE SEQUENCE [LARGE SCALE GENOMIC DNA]</scope>
    <source>
        <strain evidence="6 7">DSM 21749</strain>
    </source>
</reference>
<dbReference type="Gene3D" id="1.10.10.60">
    <property type="entry name" value="Homeodomain-like"/>
    <property type="match status" value="1"/>
</dbReference>
<dbReference type="PANTHER" id="PTHR43280">
    <property type="entry name" value="ARAC-FAMILY TRANSCRIPTIONAL REGULATOR"/>
    <property type="match status" value="1"/>
</dbReference>
<dbReference type="Pfam" id="PF12833">
    <property type="entry name" value="HTH_18"/>
    <property type="match status" value="1"/>
</dbReference>
<dbReference type="EMBL" id="FUXP01000007">
    <property type="protein sequence ID" value="SKA11893.1"/>
    <property type="molecule type" value="Genomic_DNA"/>
</dbReference>
<dbReference type="PANTHER" id="PTHR43280:SF29">
    <property type="entry name" value="ARAC-FAMILY TRANSCRIPTIONAL REGULATOR"/>
    <property type="match status" value="1"/>
</dbReference>
<dbReference type="SUPFAM" id="SSF46689">
    <property type="entry name" value="Homeodomain-like"/>
    <property type="match status" value="1"/>
</dbReference>
<feature type="transmembrane region" description="Helical" evidence="4">
    <location>
        <begin position="140"/>
        <end position="157"/>
    </location>
</feature>
<dbReference type="PROSITE" id="PS01124">
    <property type="entry name" value="HTH_ARAC_FAMILY_2"/>
    <property type="match status" value="1"/>
</dbReference>
<evidence type="ECO:0000313" key="7">
    <source>
        <dbReference type="Proteomes" id="UP000190061"/>
    </source>
</evidence>
<dbReference type="InterPro" id="IPR018062">
    <property type="entry name" value="HTH_AraC-typ_CS"/>
</dbReference>
<feature type="domain" description="HTH araC/xylS-type" evidence="5">
    <location>
        <begin position="260"/>
        <end position="368"/>
    </location>
</feature>
<feature type="transmembrane region" description="Helical" evidence="4">
    <location>
        <begin position="211"/>
        <end position="231"/>
    </location>
</feature>
<dbReference type="GO" id="GO:0003700">
    <property type="term" value="F:DNA-binding transcription factor activity"/>
    <property type="evidence" value="ECO:0007669"/>
    <property type="project" value="InterPro"/>
</dbReference>
<dbReference type="AlphaFoldDB" id="A0A1T4R7K8"/>
<keyword evidence="2" id="KW-0238">DNA-binding</keyword>
<dbReference type="RefSeq" id="WP_078758581.1">
    <property type="nucleotide sequence ID" value="NZ_FUXP01000007.1"/>
</dbReference>
<feature type="transmembrane region" description="Helical" evidence="4">
    <location>
        <begin position="6"/>
        <end position="24"/>
    </location>
</feature>
<keyword evidence="1" id="KW-0805">Transcription regulation</keyword>
<dbReference type="PROSITE" id="PS00041">
    <property type="entry name" value="HTH_ARAC_FAMILY_1"/>
    <property type="match status" value="1"/>
</dbReference>